<evidence type="ECO:0000313" key="2">
    <source>
        <dbReference type="Proteomes" id="UP000789739"/>
    </source>
</evidence>
<feature type="non-terminal residue" evidence="1">
    <location>
        <position position="204"/>
    </location>
</feature>
<organism evidence="1 2">
    <name type="scientific">Paraglomus brasilianum</name>
    <dbReference type="NCBI Taxonomy" id="144538"/>
    <lineage>
        <taxon>Eukaryota</taxon>
        <taxon>Fungi</taxon>
        <taxon>Fungi incertae sedis</taxon>
        <taxon>Mucoromycota</taxon>
        <taxon>Glomeromycotina</taxon>
        <taxon>Glomeromycetes</taxon>
        <taxon>Paraglomerales</taxon>
        <taxon>Paraglomeraceae</taxon>
        <taxon>Paraglomus</taxon>
    </lineage>
</organism>
<protein>
    <submittedName>
        <fullName evidence="1">1448_t:CDS:1</fullName>
    </submittedName>
</protein>
<name>A0A9N9D630_9GLOM</name>
<keyword evidence="2" id="KW-1185">Reference proteome</keyword>
<accession>A0A9N9D630</accession>
<gene>
    <name evidence="1" type="ORF">PBRASI_LOCUS9102</name>
</gene>
<evidence type="ECO:0000313" key="1">
    <source>
        <dbReference type="EMBL" id="CAG8628242.1"/>
    </source>
</evidence>
<dbReference type="AlphaFoldDB" id="A0A9N9D630"/>
<dbReference type="EMBL" id="CAJVPI010001837">
    <property type="protein sequence ID" value="CAG8628242.1"/>
    <property type="molecule type" value="Genomic_DNA"/>
</dbReference>
<proteinExistence type="predicted"/>
<dbReference type="Proteomes" id="UP000789739">
    <property type="component" value="Unassembled WGS sequence"/>
</dbReference>
<reference evidence="1" key="1">
    <citation type="submission" date="2021-06" db="EMBL/GenBank/DDBJ databases">
        <authorList>
            <person name="Kallberg Y."/>
            <person name="Tangrot J."/>
            <person name="Rosling A."/>
        </authorList>
    </citation>
    <scope>NUCLEOTIDE SEQUENCE</scope>
    <source>
        <strain evidence="1">BR232B</strain>
    </source>
</reference>
<comment type="caution">
    <text evidence="1">The sequence shown here is derived from an EMBL/GenBank/DDBJ whole genome shotgun (WGS) entry which is preliminary data.</text>
</comment>
<sequence length="204" mass="22793">MDAGYTPSRLVDPEQTAFSTNLIREFGKKTVGAKTDVAFNPVYGLRPTSMTSSATSPTFSPATMNVGYTAARMVQMPFSINPIRKFGKKKMGDEKTRDYGQQGWLGMPCNSPRLEREQGLYPTGMPIMQMSCPIDHYNSRTREEIPDGNNITFNSLSARFSSYLSFSTKEEISDKNNNDKNLFQSQTNAIQATNEALNQVQDLK</sequence>